<sequence length="84" mass="10410">MRFREQNSLDPRFSYCEYHYETRYRPTFFSLRLSRQCRKTLDYEWLKWVLRLVLHLFVLCWSHVLLQSMKGSIESLFRLSTPSI</sequence>
<dbReference type="EMBL" id="ML996574">
    <property type="protein sequence ID" value="KAF2757135.1"/>
    <property type="molecule type" value="Genomic_DNA"/>
</dbReference>
<evidence type="ECO:0000256" key="1">
    <source>
        <dbReference type="SAM" id="Phobius"/>
    </source>
</evidence>
<gene>
    <name evidence="2" type="ORF">EJ05DRAFT_477358</name>
</gene>
<name>A0A6A6W3J3_9PEZI</name>
<dbReference type="AlphaFoldDB" id="A0A6A6W3J3"/>
<keyword evidence="3" id="KW-1185">Reference proteome</keyword>
<dbReference type="GeneID" id="54485286"/>
<reference evidence="2" key="1">
    <citation type="journal article" date="2020" name="Stud. Mycol.">
        <title>101 Dothideomycetes genomes: a test case for predicting lifestyles and emergence of pathogens.</title>
        <authorList>
            <person name="Haridas S."/>
            <person name="Albert R."/>
            <person name="Binder M."/>
            <person name="Bloem J."/>
            <person name="Labutti K."/>
            <person name="Salamov A."/>
            <person name="Andreopoulos B."/>
            <person name="Baker S."/>
            <person name="Barry K."/>
            <person name="Bills G."/>
            <person name="Bluhm B."/>
            <person name="Cannon C."/>
            <person name="Castanera R."/>
            <person name="Culley D."/>
            <person name="Daum C."/>
            <person name="Ezra D."/>
            <person name="Gonzalez J."/>
            <person name="Henrissat B."/>
            <person name="Kuo A."/>
            <person name="Liang C."/>
            <person name="Lipzen A."/>
            <person name="Lutzoni F."/>
            <person name="Magnuson J."/>
            <person name="Mondo S."/>
            <person name="Nolan M."/>
            <person name="Ohm R."/>
            <person name="Pangilinan J."/>
            <person name="Park H.-J."/>
            <person name="Ramirez L."/>
            <person name="Alfaro M."/>
            <person name="Sun H."/>
            <person name="Tritt A."/>
            <person name="Yoshinaga Y."/>
            <person name="Zwiers L.-H."/>
            <person name="Turgeon B."/>
            <person name="Goodwin S."/>
            <person name="Spatafora J."/>
            <person name="Crous P."/>
            <person name="Grigoriev I."/>
        </authorList>
    </citation>
    <scope>NUCLEOTIDE SEQUENCE</scope>
    <source>
        <strain evidence="2">CBS 121739</strain>
    </source>
</reference>
<feature type="transmembrane region" description="Helical" evidence="1">
    <location>
        <begin position="48"/>
        <end position="66"/>
    </location>
</feature>
<evidence type="ECO:0000313" key="2">
    <source>
        <dbReference type="EMBL" id="KAF2757135.1"/>
    </source>
</evidence>
<dbReference type="Proteomes" id="UP000799437">
    <property type="component" value="Unassembled WGS sequence"/>
</dbReference>
<keyword evidence="1" id="KW-0472">Membrane</keyword>
<keyword evidence="1" id="KW-0812">Transmembrane</keyword>
<accession>A0A6A6W3J3</accession>
<evidence type="ECO:0000313" key="3">
    <source>
        <dbReference type="Proteomes" id="UP000799437"/>
    </source>
</evidence>
<dbReference type="RefSeq" id="XP_033599586.1">
    <property type="nucleotide sequence ID" value="XM_033744232.1"/>
</dbReference>
<keyword evidence="1" id="KW-1133">Transmembrane helix</keyword>
<protein>
    <submittedName>
        <fullName evidence="2">Uncharacterized protein</fullName>
    </submittedName>
</protein>
<proteinExistence type="predicted"/>
<organism evidence="2 3">
    <name type="scientific">Pseudovirgaria hyperparasitica</name>
    <dbReference type="NCBI Taxonomy" id="470096"/>
    <lineage>
        <taxon>Eukaryota</taxon>
        <taxon>Fungi</taxon>
        <taxon>Dikarya</taxon>
        <taxon>Ascomycota</taxon>
        <taxon>Pezizomycotina</taxon>
        <taxon>Dothideomycetes</taxon>
        <taxon>Dothideomycetes incertae sedis</taxon>
        <taxon>Acrospermales</taxon>
        <taxon>Acrospermaceae</taxon>
        <taxon>Pseudovirgaria</taxon>
    </lineage>
</organism>